<accession>A0A397TH57</accession>
<dbReference type="OrthoDB" id="2155246at2759"/>
<dbReference type="AlphaFoldDB" id="A0A397TH57"/>
<reference evidence="1 2" key="1">
    <citation type="submission" date="2018-06" db="EMBL/GenBank/DDBJ databases">
        <title>Comparative genomics reveals the genomic features of Rhizophagus irregularis, R. cerebriforme, R. diaphanum and Gigaspora rosea, and their symbiotic lifestyle signature.</title>
        <authorList>
            <person name="Morin E."/>
            <person name="San Clemente H."/>
            <person name="Chen E.C.H."/>
            <person name="De La Providencia I."/>
            <person name="Hainaut M."/>
            <person name="Kuo A."/>
            <person name="Kohler A."/>
            <person name="Murat C."/>
            <person name="Tang N."/>
            <person name="Roy S."/>
            <person name="Loubradou J."/>
            <person name="Henrissat B."/>
            <person name="Grigoriev I.V."/>
            <person name="Corradi N."/>
            <person name="Roux C."/>
            <person name="Martin F.M."/>
        </authorList>
    </citation>
    <scope>NUCLEOTIDE SEQUENCE [LARGE SCALE GENOMIC DNA]</scope>
    <source>
        <strain evidence="1 2">DAOM 227022</strain>
    </source>
</reference>
<dbReference type="GO" id="GO:0140291">
    <property type="term" value="P:peptidyl-glutamate ADP-deribosylation"/>
    <property type="evidence" value="ECO:0007669"/>
    <property type="project" value="TreeGrafter"/>
</dbReference>
<dbReference type="SUPFAM" id="SSF52949">
    <property type="entry name" value="Macro domain-like"/>
    <property type="match status" value="1"/>
</dbReference>
<dbReference type="PANTHER" id="PTHR12521">
    <property type="entry name" value="PROTEIN C6ORF130"/>
    <property type="match status" value="1"/>
</dbReference>
<proteinExistence type="predicted"/>
<evidence type="ECO:0000313" key="1">
    <source>
        <dbReference type="EMBL" id="RIA96246.1"/>
    </source>
</evidence>
<comment type="caution">
    <text evidence="1">The sequence shown here is derived from an EMBL/GenBank/DDBJ whole genome shotgun (WGS) entry which is preliminary data.</text>
</comment>
<dbReference type="EMBL" id="QKYT01000048">
    <property type="protein sequence ID" value="RIA96246.1"/>
    <property type="molecule type" value="Genomic_DNA"/>
</dbReference>
<sequence length="122" mass="13713">MPTDPSSQTNINTGPIDTHQNNKFIFEEIQGDLFVDAPENSSLAHCVSADFKMGRGIATIFRQKYNGVKELSNQHKKTGQVATLQRDNRIGAGLDKLPLEFVIDTIRKVFDGCDMKMTMFYL</sequence>
<dbReference type="InterPro" id="IPR043472">
    <property type="entry name" value="Macro_dom-like"/>
</dbReference>
<dbReference type="Proteomes" id="UP000265703">
    <property type="component" value="Unassembled WGS sequence"/>
</dbReference>
<dbReference type="InterPro" id="IPR050892">
    <property type="entry name" value="ADP-ribose_metab_enzymes"/>
</dbReference>
<dbReference type="PANTHER" id="PTHR12521:SF0">
    <property type="entry name" value="ADP-RIBOSE GLYCOHYDROLASE OARD1"/>
    <property type="match status" value="1"/>
</dbReference>
<name>A0A397TH57_9GLOM</name>
<evidence type="ECO:0000313" key="2">
    <source>
        <dbReference type="Proteomes" id="UP000265703"/>
    </source>
</evidence>
<protein>
    <submittedName>
        <fullName evidence="1">Uncharacterized protein</fullName>
    </submittedName>
</protein>
<gene>
    <name evidence="1" type="ORF">C1645_755498</name>
</gene>
<organism evidence="1 2">
    <name type="scientific">Glomus cerebriforme</name>
    <dbReference type="NCBI Taxonomy" id="658196"/>
    <lineage>
        <taxon>Eukaryota</taxon>
        <taxon>Fungi</taxon>
        <taxon>Fungi incertae sedis</taxon>
        <taxon>Mucoromycota</taxon>
        <taxon>Glomeromycotina</taxon>
        <taxon>Glomeromycetes</taxon>
        <taxon>Glomerales</taxon>
        <taxon>Glomeraceae</taxon>
        <taxon>Glomus</taxon>
    </lineage>
</organism>
<keyword evidence="2" id="KW-1185">Reference proteome</keyword>
<dbReference type="Gene3D" id="3.40.220.10">
    <property type="entry name" value="Leucine Aminopeptidase, subunit E, domain 1"/>
    <property type="match status" value="1"/>
</dbReference>